<dbReference type="InterPro" id="IPR029060">
    <property type="entry name" value="PIN-like_dom_sf"/>
</dbReference>
<accession>A0A166SZI1</accession>
<dbReference type="Proteomes" id="UP000076532">
    <property type="component" value="Unassembled WGS sequence"/>
</dbReference>
<sequence length="225" mass="25206">MSSSFNTAMGVNGLWDLVWFEELQRTTGLHINLNARQNAVLQGLFCKSSFYYSTAILIRHKTTGEAVVERAGMSTASMIDAVVTANSDAFIFGAITVIKIWKLREDKGMIKIFDAASIHEKVDQHFTRDGFILYALLAGGDYNKGLQGWLNMDWVQCSSRLYQHLIAAQLWQPGTQSCVMFSELTPNNTLAAYALPSPIILVTLSSHKKSLRHRPNPFPRSMMSR</sequence>
<proteinExistence type="predicted"/>
<evidence type="ECO:0000313" key="2">
    <source>
        <dbReference type="EMBL" id="KZP30014.1"/>
    </source>
</evidence>
<dbReference type="STRING" id="436010.A0A166SZI1"/>
<evidence type="ECO:0000259" key="1">
    <source>
        <dbReference type="Pfam" id="PF00867"/>
    </source>
</evidence>
<gene>
    <name evidence="2" type="ORF">FIBSPDRAFT_884659</name>
</gene>
<dbReference type="GO" id="GO:0017108">
    <property type="term" value="F:5'-flap endonuclease activity"/>
    <property type="evidence" value="ECO:0007669"/>
    <property type="project" value="TreeGrafter"/>
</dbReference>
<dbReference type="PANTHER" id="PTHR11081">
    <property type="entry name" value="FLAP ENDONUCLEASE FAMILY MEMBER"/>
    <property type="match status" value="1"/>
</dbReference>
<dbReference type="GO" id="GO:0006974">
    <property type="term" value="P:DNA damage response"/>
    <property type="evidence" value="ECO:0007669"/>
    <property type="project" value="UniProtKB-ARBA"/>
</dbReference>
<name>A0A166SZI1_9AGAM</name>
<feature type="domain" description="XPG-I" evidence="1">
    <location>
        <begin position="63"/>
        <end position="141"/>
    </location>
</feature>
<dbReference type="Pfam" id="PF00867">
    <property type="entry name" value="XPG_I"/>
    <property type="match status" value="1"/>
</dbReference>
<keyword evidence="3" id="KW-1185">Reference proteome</keyword>
<dbReference type="EMBL" id="KV417496">
    <property type="protein sequence ID" value="KZP30014.1"/>
    <property type="molecule type" value="Genomic_DNA"/>
</dbReference>
<reference evidence="2 3" key="1">
    <citation type="journal article" date="2016" name="Mol. Biol. Evol.">
        <title>Comparative Genomics of Early-Diverging Mushroom-Forming Fungi Provides Insights into the Origins of Lignocellulose Decay Capabilities.</title>
        <authorList>
            <person name="Nagy L.G."/>
            <person name="Riley R."/>
            <person name="Tritt A."/>
            <person name="Adam C."/>
            <person name="Daum C."/>
            <person name="Floudas D."/>
            <person name="Sun H."/>
            <person name="Yadav J.S."/>
            <person name="Pangilinan J."/>
            <person name="Larsson K.H."/>
            <person name="Matsuura K."/>
            <person name="Barry K."/>
            <person name="Labutti K."/>
            <person name="Kuo R."/>
            <person name="Ohm R.A."/>
            <person name="Bhattacharya S.S."/>
            <person name="Shirouzu T."/>
            <person name="Yoshinaga Y."/>
            <person name="Martin F.M."/>
            <person name="Grigoriev I.V."/>
            <person name="Hibbett D.S."/>
        </authorList>
    </citation>
    <scope>NUCLEOTIDE SEQUENCE [LARGE SCALE GENOMIC DNA]</scope>
    <source>
        <strain evidence="2 3">CBS 109695</strain>
    </source>
</reference>
<dbReference type="SUPFAM" id="SSF88723">
    <property type="entry name" value="PIN domain-like"/>
    <property type="match status" value="1"/>
</dbReference>
<dbReference type="PRINTS" id="PR00853">
    <property type="entry name" value="XPGRADSUPER"/>
</dbReference>
<dbReference type="PANTHER" id="PTHR11081:SF62">
    <property type="entry name" value="XPG-I DOMAIN-CONTAINING PROTEIN"/>
    <property type="match status" value="1"/>
</dbReference>
<evidence type="ECO:0000313" key="3">
    <source>
        <dbReference type="Proteomes" id="UP000076532"/>
    </source>
</evidence>
<organism evidence="2 3">
    <name type="scientific">Athelia psychrophila</name>
    <dbReference type="NCBI Taxonomy" id="1759441"/>
    <lineage>
        <taxon>Eukaryota</taxon>
        <taxon>Fungi</taxon>
        <taxon>Dikarya</taxon>
        <taxon>Basidiomycota</taxon>
        <taxon>Agaricomycotina</taxon>
        <taxon>Agaricomycetes</taxon>
        <taxon>Agaricomycetidae</taxon>
        <taxon>Atheliales</taxon>
        <taxon>Atheliaceae</taxon>
        <taxon>Athelia</taxon>
    </lineage>
</organism>
<dbReference type="InterPro" id="IPR006084">
    <property type="entry name" value="XPG/Rad2"/>
</dbReference>
<dbReference type="InterPro" id="IPR006086">
    <property type="entry name" value="XPG-I_dom"/>
</dbReference>
<dbReference type="OrthoDB" id="2959108at2759"/>
<dbReference type="AlphaFoldDB" id="A0A166SZI1"/>
<protein>
    <recommendedName>
        <fullName evidence="1">XPG-I domain-containing protein</fullName>
    </recommendedName>
</protein>